<dbReference type="Proteomes" id="UP000320176">
    <property type="component" value="Unassembled WGS sequence"/>
</dbReference>
<proteinExistence type="predicted"/>
<accession>A0A5C6AFS2</accession>
<dbReference type="EMBL" id="SJPN01000006">
    <property type="protein sequence ID" value="TWT98277.1"/>
    <property type="molecule type" value="Genomic_DNA"/>
</dbReference>
<comment type="caution">
    <text evidence="2">The sequence shown here is derived from an EMBL/GenBank/DDBJ whole genome shotgun (WGS) entry which is preliminary data.</text>
</comment>
<keyword evidence="3" id="KW-1185">Reference proteome</keyword>
<keyword evidence="1" id="KW-0812">Transmembrane</keyword>
<dbReference type="AlphaFoldDB" id="A0A5C6AFS2"/>
<protein>
    <submittedName>
        <fullName evidence="2">Uncharacterized protein</fullName>
    </submittedName>
</protein>
<feature type="transmembrane region" description="Helical" evidence="1">
    <location>
        <begin position="83"/>
        <end position="106"/>
    </location>
</feature>
<organism evidence="2 3">
    <name type="scientific">Stieleria varia</name>
    <dbReference type="NCBI Taxonomy" id="2528005"/>
    <lineage>
        <taxon>Bacteria</taxon>
        <taxon>Pseudomonadati</taxon>
        <taxon>Planctomycetota</taxon>
        <taxon>Planctomycetia</taxon>
        <taxon>Pirellulales</taxon>
        <taxon>Pirellulaceae</taxon>
        <taxon>Stieleria</taxon>
    </lineage>
</organism>
<name>A0A5C6AFS2_9BACT</name>
<sequence>MNPYAPVRSKGENLTQKPLVVRHAPSFSRGFGRGLRWSLVLAVPAFLALYFDYSIRLNYEVDPATGAFRIRTDFTLRDYLRCALHAAVPVTAFIMIPWAVALGILYKRRVRLQS</sequence>
<keyword evidence="1" id="KW-1133">Transmembrane helix</keyword>
<feature type="transmembrane region" description="Helical" evidence="1">
    <location>
        <begin position="34"/>
        <end position="51"/>
    </location>
</feature>
<evidence type="ECO:0000313" key="3">
    <source>
        <dbReference type="Proteomes" id="UP000320176"/>
    </source>
</evidence>
<gene>
    <name evidence="2" type="ORF">Pla52n_47870</name>
</gene>
<keyword evidence="1" id="KW-0472">Membrane</keyword>
<evidence type="ECO:0000313" key="2">
    <source>
        <dbReference type="EMBL" id="TWT98277.1"/>
    </source>
</evidence>
<reference evidence="2 3" key="1">
    <citation type="submission" date="2019-02" db="EMBL/GenBank/DDBJ databases">
        <title>Deep-cultivation of Planctomycetes and their phenomic and genomic characterization uncovers novel biology.</title>
        <authorList>
            <person name="Wiegand S."/>
            <person name="Jogler M."/>
            <person name="Boedeker C."/>
            <person name="Pinto D."/>
            <person name="Vollmers J."/>
            <person name="Rivas-Marin E."/>
            <person name="Kohn T."/>
            <person name="Peeters S.H."/>
            <person name="Heuer A."/>
            <person name="Rast P."/>
            <person name="Oberbeckmann S."/>
            <person name="Bunk B."/>
            <person name="Jeske O."/>
            <person name="Meyerdierks A."/>
            <person name="Storesund J.E."/>
            <person name="Kallscheuer N."/>
            <person name="Luecker S."/>
            <person name="Lage O.M."/>
            <person name="Pohl T."/>
            <person name="Merkel B.J."/>
            <person name="Hornburger P."/>
            <person name="Mueller R.-W."/>
            <person name="Bruemmer F."/>
            <person name="Labrenz M."/>
            <person name="Spormann A.M."/>
            <person name="Op Den Camp H."/>
            <person name="Overmann J."/>
            <person name="Amann R."/>
            <person name="Jetten M.S.M."/>
            <person name="Mascher T."/>
            <person name="Medema M.H."/>
            <person name="Devos D.P."/>
            <person name="Kaster A.-K."/>
            <person name="Ovreas L."/>
            <person name="Rohde M."/>
            <person name="Galperin M.Y."/>
            <person name="Jogler C."/>
        </authorList>
    </citation>
    <scope>NUCLEOTIDE SEQUENCE [LARGE SCALE GENOMIC DNA]</scope>
    <source>
        <strain evidence="2 3">Pla52n</strain>
    </source>
</reference>
<evidence type="ECO:0000256" key="1">
    <source>
        <dbReference type="SAM" id="Phobius"/>
    </source>
</evidence>